<comment type="caution">
    <text evidence="2">The sequence shown here is derived from an EMBL/GenBank/DDBJ whole genome shotgun (WGS) entry which is preliminary data.</text>
</comment>
<dbReference type="EMBL" id="QJKJ01012219">
    <property type="protein sequence ID" value="RDX69193.1"/>
    <property type="molecule type" value="Genomic_DNA"/>
</dbReference>
<proteinExistence type="predicted"/>
<reference evidence="2" key="1">
    <citation type="submission" date="2018-05" db="EMBL/GenBank/DDBJ databases">
        <title>Draft genome of Mucuna pruriens seed.</title>
        <authorList>
            <person name="Nnadi N.E."/>
            <person name="Vos R."/>
            <person name="Hasami M.H."/>
            <person name="Devisetty U.K."/>
            <person name="Aguiy J.C."/>
        </authorList>
    </citation>
    <scope>NUCLEOTIDE SEQUENCE [LARGE SCALE GENOMIC DNA]</scope>
    <source>
        <strain evidence="2">JCA_2017</strain>
    </source>
</reference>
<keyword evidence="3" id="KW-1185">Reference proteome</keyword>
<feature type="compositionally biased region" description="Basic and acidic residues" evidence="1">
    <location>
        <begin position="103"/>
        <end position="113"/>
    </location>
</feature>
<dbReference type="PANTHER" id="PTHR32108">
    <property type="entry name" value="DNA-DIRECTED RNA POLYMERASE SUBUNIT ALPHA"/>
    <property type="match status" value="1"/>
</dbReference>
<dbReference type="Proteomes" id="UP000257109">
    <property type="component" value="Unassembled WGS sequence"/>
</dbReference>
<evidence type="ECO:0000313" key="2">
    <source>
        <dbReference type="EMBL" id="RDX69193.1"/>
    </source>
</evidence>
<dbReference type="OrthoDB" id="1418540at2759"/>
<evidence type="ECO:0000313" key="3">
    <source>
        <dbReference type="Proteomes" id="UP000257109"/>
    </source>
</evidence>
<feature type="region of interest" description="Disordered" evidence="1">
    <location>
        <begin position="102"/>
        <end position="130"/>
    </location>
</feature>
<name>A0A371ET33_MUCPR</name>
<gene>
    <name evidence="2" type="ORF">CR513_51717</name>
</gene>
<accession>A0A371ET33</accession>
<dbReference type="AlphaFoldDB" id="A0A371ET33"/>
<sequence>MTPILMTYTKLLPHLIHNSLIVTVPLKPIQPPHPKSYDPNARYEHHVGTIGHTTERFLGLKHKVQDLIDIRWLSFKENGPNVGGPFRVPTLTLVADSVSSVESKPRADSDSRCQSRPIFSDPSRHQDRLRSSDFEHMETYYGLGMGLLIKGLLGLPVSSKYDQAL</sequence>
<feature type="non-terminal residue" evidence="2">
    <location>
        <position position="1"/>
    </location>
</feature>
<organism evidence="2 3">
    <name type="scientific">Mucuna pruriens</name>
    <name type="common">Velvet bean</name>
    <name type="synonym">Dolichos pruriens</name>
    <dbReference type="NCBI Taxonomy" id="157652"/>
    <lineage>
        <taxon>Eukaryota</taxon>
        <taxon>Viridiplantae</taxon>
        <taxon>Streptophyta</taxon>
        <taxon>Embryophyta</taxon>
        <taxon>Tracheophyta</taxon>
        <taxon>Spermatophyta</taxon>
        <taxon>Magnoliopsida</taxon>
        <taxon>eudicotyledons</taxon>
        <taxon>Gunneridae</taxon>
        <taxon>Pentapetalae</taxon>
        <taxon>rosids</taxon>
        <taxon>fabids</taxon>
        <taxon>Fabales</taxon>
        <taxon>Fabaceae</taxon>
        <taxon>Papilionoideae</taxon>
        <taxon>50 kb inversion clade</taxon>
        <taxon>NPAAA clade</taxon>
        <taxon>indigoferoid/millettioid clade</taxon>
        <taxon>Phaseoleae</taxon>
        <taxon>Mucuna</taxon>
    </lineage>
</organism>
<protein>
    <submittedName>
        <fullName evidence="2">Uncharacterized protein</fullName>
    </submittedName>
</protein>
<dbReference type="PANTHER" id="PTHR32108:SF9">
    <property type="entry name" value="REVERSE TRANSCRIPTASE RNASE H-LIKE DOMAIN-CONTAINING PROTEIN"/>
    <property type="match status" value="1"/>
</dbReference>
<evidence type="ECO:0000256" key="1">
    <source>
        <dbReference type="SAM" id="MobiDB-lite"/>
    </source>
</evidence>